<proteinExistence type="predicted"/>
<feature type="domain" description="T6SS Phospholipase effector Tle1-like catalytic" evidence="1">
    <location>
        <begin position="2"/>
        <end position="267"/>
    </location>
</feature>
<dbReference type="InterPro" id="IPR018712">
    <property type="entry name" value="Tle1-like_cat"/>
</dbReference>
<name>A0A917FE75_9HYPH</name>
<accession>A0A917FE75</accession>
<dbReference type="SUPFAM" id="SSF53474">
    <property type="entry name" value="alpha/beta-Hydrolases"/>
    <property type="match status" value="1"/>
</dbReference>
<reference evidence="2" key="2">
    <citation type="submission" date="2020-09" db="EMBL/GenBank/DDBJ databases">
        <authorList>
            <person name="Sun Q."/>
            <person name="Sedlacek I."/>
        </authorList>
    </citation>
    <scope>NUCLEOTIDE SEQUENCE</scope>
    <source>
        <strain evidence="2">CCM 7897</strain>
    </source>
</reference>
<sequence>MKRIVVCLDGTWNAADSGKAETNVARIARAVRARPPGKAPQTVLYLRGVGSSGGFFQRLTDGAIGSGVDDNIRSAYMFIAQNYAPADDDSPADEIYLFGFSRGAYTARSLGGLIRWAGLLKRQHLDKVDQAWNYYRSEERKMGALAFAKRFDAAHPENVSHTDVSIEFMGVWDTVGALGIPKLSLFGGSQEKYQFHDTTPSAIVKRACHAMAVDEFRDEFVPTYWTGATPEGAEITQMWFAGAHSDVGGGYDDGVLAHIPLRWMAEEAAKRGLELDWTVLPPQDMLNDCADQHESREGWSLKDLNSPTFRKVCDYTFEVAGQERLRGPEDAAGNPVNAIGEELHPTLKARIGKDIQIRWQKAKGGSFKRAYEPRNIKR</sequence>
<evidence type="ECO:0000259" key="1">
    <source>
        <dbReference type="Pfam" id="PF09994"/>
    </source>
</evidence>
<dbReference type="PANTHER" id="PTHR33840">
    <property type="match status" value="1"/>
</dbReference>
<dbReference type="RefSeq" id="WP_188581606.1">
    <property type="nucleotide sequence ID" value="NZ_BMCT01000006.1"/>
</dbReference>
<dbReference type="AlphaFoldDB" id="A0A917FE75"/>
<organism evidence="2 3">
    <name type="scientific">Azorhizobium oxalatiphilum</name>
    <dbReference type="NCBI Taxonomy" id="980631"/>
    <lineage>
        <taxon>Bacteria</taxon>
        <taxon>Pseudomonadati</taxon>
        <taxon>Pseudomonadota</taxon>
        <taxon>Alphaproteobacteria</taxon>
        <taxon>Hyphomicrobiales</taxon>
        <taxon>Xanthobacteraceae</taxon>
        <taxon>Azorhizobium</taxon>
    </lineage>
</organism>
<protein>
    <recommendedName>
        <fullName evidence="1">T6SS Phospholipase effector Tle1-like catalytic domain-containing protein</fullName>
    </recommendedName>
</protein>
<evidence type="ECO:0000313" key="3">
    <source>
        <dbReference type="Proteomes" id="UP000606044"/>
    </source>
</evidence>
<reference evidence="2" key="1">
    <citation type="journal article" date="2014" name="Int. J. Syst. Evol. Microbiol.">
        <title>Complete genome sequence of Corynebacterium casei LMG S-19264T (=DSM 44701T), isolated from a smear-ripened cheese.</title>
        <authorList>
            <consortium name="US DOE Joint Genome Institute (JGI-PGF)"/>
            <person name="Walter F."/>
            <person name="Albersmeier A."/>
            <person name="Kalinowski J."/>
            <person name="Ruckert C."/>
        </authorList>
    </citation>
    <scope>NUCLEOTIDE SEQUENCE</scope>
    <source>
        <strain evidence="2">CCM 7897</strain>
    </source>
</reference>
<evidence type="ECO:0000313" key="2">
    <source>
        <dbReference type="EMBL" id="GGF74979.1"/>
    </source>
</evidence>
<dbReference type="PANTHER" id="PTHR33840:SF1">
    <property type="entry name" value="TLE1 PHOSPHOLIPASE DOMAIN-CONTAINING PROTEIN"/>
    <property type="match status" value="1"/>
</dbReference>
<comment type="caution">
    <text evidence="2">The sequence shown here is derived from an EMBL/GenBank/DDBJ whole genome shotgun (WGS) entry which is preliminary data.</text>
</comment>
<keyword evidence="3" id="KW-1185">Reference proteome</keyword>
<dbReference type="Proteomes" id="UP000606044">
    <property type="component" value="Unassembled WGS sequence"/>
</dbReference>
<gene>
    <name evidence="2" type="ORF">GCM10007301_38540</name>
</gene>
<dbReference type="Pfam" id="PF09994">
    <property type="entry name" value="T6SS_Tle1-like_cat"/>
    <property type="match status" value="1"/>
</dbReference>
<dbReference type="EMBL" id="BMCT01000006">
    <property type="protein sequence ID" value="GGF74979.1"/>
    <property type="molecule type" value="Genomic_DNA"/>
</dbReference>
<dbReference type="InterPro" id="IPR029058">
    <property type="entry name" value="AB_hydrolase_fold"/>
</dbReference>